<dbReference type="EMBL" id="JAQIZZ010000006">
    <property type="protein sequence ID" value="KAJ5537572.1"/>
    <property type="molecule type" value="Genomic_DNA"/>
</dbReference>
<evidence type="ECO:0000256" key="1">
    <source>
        <dbReference type="ARBA" id="ARBA00004191"/>
    </source>
</evidence>
<dbReference type="PROSITE" id="PS00623">
    <property type="entry name" value="GMC_OXRED_1"/>
    <property type="match status" value="1"/>
</dbReference>
<dbReference type="SUPFAM" id="SSF51905">
    <property type="entry name" value="FAD/NAD(P)-binding domain"/>
    <property type="match status" value="1"/>
</dbReference>
<reference evidence="10 11" key="1">
    <citation type="journal article" date="2023" name="IMA Fungus">
        <title>Comparative genomic study of the Penicillium genus elucidates a diverse pangenome and 15 lateral gene transfer events.</title>
        <authorList>
            <person name="Petersen C."/>
            <person name="Sorensen T."/>
            <person name="Nielsen M.R."/>
            <person name="Sondergaard T.E."/>
            <person name="Sorensen J.L."/>
            <person name="Fitzpatrick D.A."/>
            <person name="Frisvad J.C."/>
            <person name="Nielsen K.L."/>
        </authorList>
    </citation>
    <scope>NUCLEOTIDE SEQUENCE [LARGE SCALE GENOMIC DNA]</scope>
    <source>
        <strain evidence="10 11">IBT 35679</strain>
    </source>
</reference>
<dbReference type="PIRSF" id="PIRSF000137">
    <property type="entry name" value="Alcohol_oxidase"/>
    <property type="match status" value="1"/>
</dbReference>
<evidence type="ECO:0000313" key="10">
    <source>
        <dbReference type="EMBL" id="KAJ5537572.1"/>
    </source>
</evidence>
<organism evidence="10 11">
    <name type="scientific">Penicillium frequentans</name>
    <dbReference type="NCBI Taxonomy" id="3151616"/>
    <lineage>
        <taxon>Eukaryota</taxon>
        <taxon>Fungi</taxon>
        <taxon>Dikarya</taxon>
        <taxon>Ascomycota</taxon>
        <taxon>Pezizomycotina</taxon>
        <taxon>Eurotiomycetes</taxon>
        <taxon>Eurotiomycetidae</taxon>
        <taxon>Eurotiales</taxon>
        <taxon>Aspergillaceae</taxon>
        <taxon>Penicillium</taxon>
    </lineage>
</organism>
<dbReference type="PANTHER" id="PTHR11552">
    <property type="entry name" value="GLUCOSE-METHANOL-CHOLINE GMC OXIDOREDUCTASE"/>
    <property type="match status" value="1"/>
</dbReference>
<comment type="caution">
    <text evidence="10">The sequence shown here is derived from an EMBL/GenBank/DDBJ whole genome shotgun (WGS) entry which is preliminary data.</text>
</comment>
<dbReference type="InterPro" id="IPR012132">
    <property type="entry name" value="GMC_OxRdtase"/>
</dbReference>
<dbReference type="InterPro" id="IPR000172">
    <property type="entry name" value="GMC_OxRdtase_N"/>
</dbReference>
<keyword evidence="11" id="KW-1185">Reference proteome</keyword>
<evidence type="ECO:0000313" key="11">
    <source>
        <dbReference type="Proteomes" id="UP001220324"/>
    </source>
</evidence>
<evidence type="ECO:0000256" key="6">
    <source>
        <dbReference type="PIRSR" id="PIRSR000137-1"/>
    </source>
</evidence>
<feature type="domain" description="Glucose-methanol-choline oxidoreductase N-terminal" evidence="9">
    <location>
        <begin position="86"/>
        <end position="109"/>
    </location>
</feature>
<evidence type="ECO:0000256" key="5">
    <source>
        <dbReference type="ARBA" id="ARBA00022512"/>
    </source>
</evidence>
<protein>
    <recommendedName>
        <fullName evidence="9">Glucose-methanol-choline oxidoreductase N-terminal domain-containing protein</fullName>
    </recommendedName>
</protein>
<comment type="cofactor">
    <cofactor evidence="7">
        <name>FAD</name>
        <dbReference type="ChEBI" id="CHEBI:57692"/>
    </cofactor>
</comment>
<keyword evidence="4" id="KW-0963">Cytoplasm</keyword>
<feature type="active site" description="Proton acceptor" evidence="6">
    <location>
        <position position="543"/>
    </location>
</feature>
<name>A0AAD6CRR9_9EURO</name>
<feature type="binding site" evidence="7">
    <location>
        <position position="233"/>
    </location>
    <ligand>
        <name>FAD</name>
        <dbReference type="ChEBI" id="CHEBI:57692"/>
    </ligand>
</feature>
<keyword evidence="7 8" id="KW-0274">FAD</keyword>
<evidence type="ECO:0000256" key="2">
    <source>
        <dbReference type="ARBA" id="ARBA00004496"/>
    </source>
</evidence>
<dbReference type="Pfam" id="PF05199">
    <property type="entry name" value="GMC_oxred_C"/>
    <property type="match status" value="1"/>
</dbReference>
<sequence length="567" mass="62610">MTSGQEIFDFIVVGAGPAGCTLAATLSKSAAKPRVLLLEAGGKNDDESQRVDGKRWATFMSENMNWGYKTTPQEACEGRVLDYSRGKGLGGGSAINFGVFTVGAKDDYDTWAKYVSDETFGWKAMQKRIKDLELFDGSIDLPENQKYAQPKPEDHGYQGGLKTGYAKEWEQDLSLALDQLEEAGLDRNLDHNSGNPLGMGIMINSAGNGRRTTAVDLLIGAPDNLVIVTDTPVQRVVLENRKAVGVETKGKKYLASKEIILSTGSLDAPKILMHSGIGPASELSKFNIPVVQDLPAVGQGLKDHFFVPLILMRNPETNDRNSFYGSKSAMDNALTQWEKDGTGPWTRYGCQIGCGWFKSDRITCLQEFKDLPAPVQEFMNKKTIPHYEIISGFPVHNIFPQLFQDYSYMCVVAFQMNEQSTGEVRLQSSNPEDPLLFDPKVLQHPFDQRAMVEIYKHLLEVTHHPSFAKDTVSTVLGPASESDEDILRFCKANVSSSWHMTGTARMGKAGDIDAAVDNRFRVFGVENLRVADMSVVPVMTNNHTQATAYMTGATCADVLIREYKLDQ</sequence>
<keyword evidence="5" id="KW-0134">Cell wall</keyword>
<feature type="binding site" evidence="7">
    <location>
        <begin position="96"/>
        <end position="99"/>
    </location>
    <ligand>
        <name>FAD</name>
        <dbReference type="ChEBI" id="CHEBI:57692"/>
    </ligand>
</feature>
<evidence type="ECO:0000256" key="7">
    <source>
        <dbReference type="PIRSR" id="PIRSR000137-2"/>
    </source>
</evidence>
<feature type="active site" description="Proton donor" evidence="6">
    <location>
        <position position="499"/>
    </location>
</feature>
<dbReference type="GO" id="GO:0016614">
    <property type="term" value="F:oxidoreductase activity, acting on CH-OH group of donors"/>
    <property type="evidence" value="ECO:0007669"/>
    <property type="project" value="InterPro"/>
</dbReference>
<dbReference type="AlphaFoldDB" id="A0AAD6CRR9"/>
<comment type="similarity">
    <text evidence="3 8">Belongs to the GMC oxidoreductase family.</text>
</comment>
<keyword evidence="8" id="KW-0285">Flavoprotein</keyword>
<dbReference type="InterPro" id="IPR007867">
    <property type="entry name" value="GMC_OxRtase_C"/>
</dbReference>
<gene>
    <name evidence="10" type="ORF">N7494_007051</name>
</gene>
<dbReference type="InterPro" id="IPR036188">
    <property type="entry name" value="FAD/NAD-bd_sf"/>
</dbReference>
<dbReference type="Gene3D" id="3.30.560.10">
    <property type="entry name" value="Glucose Oxidase, domain 3"/>
    <property type="match status" value="1"/>
</dbReference>
<evidence type="ECO:0000259" key="9">
    <source>
        <dbReference type="PROSITE" id="PS00623"/>
    </source>
</evidence>
<dbReference type="Proteomes" id="UP001220324">
    <property type="component" value="Unassembled WGS sequence"/>
</dbReference>
<keyword evidence="5" id="KW-0964">Secreted</keyword>
<comment type="subcellular location">
    <subcellularLocation>
        <location evidence="2">Cytoplasm</location>
    </subcellularLocation>
    <subcellularLocation>
        <location evidence="1">Secreted</location>
        <location evidence="1">Cell wall</location>
    </subcellularLocation>
</comment>
<dbReference type="Gene3D" id="3.50.50.60">
    <property type="entry name" value="FAD/NAD(P)-binding domain"/>
    <property type="match status" value="1"/>
</dbReference>
<evidence type="ECO:0000256" key="4">
    <source>
        <dbReference type="ARBA" id="ARBA00022490"/>
    </source>
</evidence>
<dbReference type="PANTHER" id="PTHR11552:SF134">
    <property type="entry name" value="GLUCOSE-METHANOL-CHOLINE OXIDOREDUCTASE N-TERMINAL DOMAIN-CONTAINING PROTEIN"/>
    <property type="match status" value="1"/>
</dbReference>
<feature type="binding site" evidence="7">
    <location>
        <begin position="498"/>
        <end position="499"/>
    </location>
    <ligand>
        <name>FAD</name>
        <dbReference type="ChEBI" id="CHEBI:57692"/>
    </ligand>
</feature>
<proteinExistence type="inferred from homology"/>
<dbReference type="Pfam" id="PF00732">
    <property type="entry name" value="GMC_oxred_N"/>
    <property type="match status" value="1"/>
</dbReference>
<dbReference type="SUPFAM" id="SSF54373">
    <property type="entry name" value="FAD-linked reductases, C-terminal domain"/>
    <property type="match status" value="1"/>
</dbReference>
<dbReference type="GO" id="GO:0005737">
    <property type="term" value="C:cytoplasm"/>
    <property type="evidence" value="ECO:0007669"/>
    <property type="project" value="UniProtKB-SubCell"/>
</dbReference>
<dbReference type="GO" id="GO:0050660">
    <property type="term" value="F:flavin adenine dinucleotide binding"/>
    <property type="evidence" value="ECO:0007669"/>
    <property type="project" value="InterPro"/>
</dbReference>
<evidence type="ECO:0000256" key="8">
    <source>
        <dbReference type="RuleBase" id="RU003968"/>
    </source>
</evidence>
<accession>A0AAD6CRR9</accession>
<evidence type="ECO:0000256" key="3">
    <source>
        <dbReference type="ARBA" id="ARBA00010790"/>
    </source>
</evidence>